<name>A0A3D0WB13_9SPHN</name>
<dbReference type="AlphaFoldDB" id="A0A3D0WB13"/>
<comment type="caution">
    <text evidence="1">The sequence shown here is derived from an EMBL/GenBank/DDBJ whole genome shotgun (WGS) entry which is preliminary data.</text>
</comment>
<evidence type="ECO:0000313" key="1">
    <source>
        <dbReference type="EMBL" id="HCB75931.1"/>
    </source>
</evidence>
<reference evidence="1 2" key="1">
    <citation type="journal article" date="2018" name="Nat. Biotechnol.">
        <title>A standardized bacterial taxonomy based on genome phylogeny substantially revises the tree of life.</title>
        <authorList>
            <person name="Parks D.H."/>
            <person name="Chuvochina M."/>
            <person name="Waite D.W."/>
            <person name="Rinke C."/>
            <person name="Skarshewski A."/>
            <person name="Chaumeil P.A."/>
            <person name="Hugenholtz P."/>
        </authorList>
    </citation>
    <scope>NUCLEOTIDE SEQUENCE [LARGE SCALE GENOMIC DNA]</scope>
    <source>
        <strain evidence="1">UBA9015</strain>
    </source>
</reference>
<proteinExistence type="predicted"/>
<organism evidence="1 2">
    <name type="scientific">Sphingomonas bacterium</name>
    <dbReference type="NCBI Taxonomy" id="1895847"/>
    <lineage>
        <taxon>Bacteria</taxon>
        <taxon>Pseudomonadati</taxon>
        <taxon>Pseudomonadota</taxon>
        <taxon>Alphaproteobacteria</taxon>
        <taxon>Sphingomonadales</taxon>
        <taxon>Sphingomonadaceae</taxon>
        <taxon>Sphingomonas</taxon>
    </lineage>
</organism>
<gene>
    <name evidence="1" type="ORF">DEP91_07115</name>
</gene>
<protein>
    <submittedName>
        <fullName evidence="1">Uncharacterized protein</fullName>
    </submittedName>
</protein>
<sequence length="92" mass="10053">MDINYILKREQVSIYRASVAASGPARIAHEGLARAYGTLLVEAGFPHRTPISISFRPVTAHENDRWMDDGGPEASGERSLNPSTAYIVDPIT</sequence>
<dbReference type="Proteomes" id="UP000262699">
    <property type="component" value="Unassembled WGS sequence"/>
</dbReference>
<dbReference type="EMBL" id="DOYJ01000202">
    <property type="protein sequence ID" value="HCB75931.1"/>
    <property type="molecule type" value="Genomic_DNA"/>
</dbReference>
<accession>A0A3D0WB13</accession>
<evidence type="ECO:0000313" key="2">
    <source>
        <dbReference type="Proteomes" id="UP000262699"/>
    </source>
</evidence>